<dbReference type="AlphaFoldDB" id="A0A1M7P921"/>
<dbReference type="SUPFAM" id="SSF81901">
    <property type="entry name" value="HCP-like"/>
    <property type="match status" value="1"/>
</dbReference>
<evidence type="ECO:0000313" key="4">
    <source>
        <dbReference type="Proteomes" id="UP000295758"/>
    </source>
</evidence>
<dbReference type="InterPro" id="IPR011990">
    <property type="entry name" value="TPR-like_helical_dom_sf"/>
</dbReference>
<evidence type="ECO:0000313" key="1">
    <source>
        <dbReference type="EMBL" id="PXV63409.1"/>
    </source>
</evidence>
<dbReference type="SUPFAM" id="SSF103642">
    <property type="entry name" value="Sec-C motif"/>
    <property type="match status" value="1"/>
</dbReference>
<dbReference type="InterPro" id="IPR004027">
    <property type="entry name" value="SEC_C_motif"/>
</dbReference>
<dbReference type="Proteomes" id="UP000247389">
    <property type="component" value="Unassembled WGS sequence"/>
</dbReference>
<protein>
    <submittedName>
        <fullName evidence="2">SEC-C motif-containing protein</fullName>
    </submittedName>
</protein>
<proteinExistence type="predicted"/>
<reference evidence="2 4" key="2">
    <citation type="submission" date="2019-03" db="EMBL/GenBank/DDBJ databases">
        <title>Deep subsurface shale carbon reservoir microbial communities from Ohio and West Virginia, USA.</title>
        <authorList>
            <person name="Wrighton K."/>
        </authorList>
    </citation>
    <scope>NUCLEOTIDE SEQUENCE [LARGE SCALE GENOMIC DNA]</scope>
    <source>
        <strain evidence="2 4">UTICA-S4D12</strain>
    </source>
</reference>
<evidence type="ECO:0000313" key="2">
    <source>
        <dbReference type="EMBL" id="TDS28460.1"/>
    </source>
</evidence>
<accession>A0A1M7P921</accession>
<reference evidence="1 3" key="1">
    <citation type="submission" date="2018-04" db="EMBL/GenBank/DDBJ databases">
        <title>Subsurface microbial communities from deep shales in Ohio and West Virginia, USA.</title>
        <authorList>
            <person name="Wrighton K."/>
        </authorList>
    </citation>
    <scope>NUCLEOTIDE SEQUENCE [LARGE SCALE GENOMIC DNA]</scope>
    <source>
        <strain evidence="1 3">MSL28</strain>
    </source>
</reference>
<name>A0A1M7P921_9FIRM</name>
<sequence>MDKQEIIIDLYSEESLKEHNLDFKNKNQSDIMADISRLMNRTSGETRYKLYDVGRNDSCPCGSGKKYKKCCSRVRAEHTEEYYIEKLSETNDLDQAYKILIEAEKNHPLDIRFIVELILVSTKKRDLEVTQEKLLKLWRLIGLKMGENLLFLLLRLLIQKEDIEQISKIEYNLDPEDINNPDLLIMFALLNAMNYNFQLAVKYLNRALEKEEELQNIEALMHVMLTIYEAEKYELMFEVWLDNFKTLNQLVDQYGLEKIPLVSTLRFLLINSFGFETDKEFNSKNEIKKLADIFLKLNENIEAIDDQLDQNEVDDLLTEIDSVLDEIAYDSVLYLMLLEGLIGIEYYSAAEKYFQKAADYNNQNSEFLLLKAHYNYYQNNLEQAKEDIEQSLKYYQEKSGFEKDDLMVTKLLILTALEEFNQVVELLKKIKAETKIPLISALTKGLSSHPISTYVKLFNVLIKLKEPGLFDQKKLYTAALYNIFVKRDMLSLELDETKDDFEEVLAEMPEKYDNQLAQMAEIYLKSEQLSEEESLKELAKINQKQVEFTEEAEIKFEYNLKLKNYDYLLEEKYFAEEKNLLQSGDFAFYKMIALLNKEGIETALDFLTDLNAAEGMRIFQRMMQEGESFLEEDRLLEDLKNKEIF</sequence>
<dbReference type="Pfam" id="PF02810">
    <property type="entry name" value="SEC-C"/>
    <property type="match status" value="1"/>
</dbReference>
<evidence type="ECO:0000313" key="3">
    <source>
        <dbReference type="Proteomes" id="UP000247389"/>
    </source>
</evidence>
<dbReference type="Gene3D" id="1.25.40.10">
    <property type="entry name" value="Tetratricopeptide repeat domain"/>
    <property type="match status" value="1"/>
</dbReference>
<comment type="caution">
    <text evidence="2">The sequence shown here is derived from an EMBL/GenBank/DDBJ whole genome shotgun (WGS) entry which is preliminary data.</text>
</comment>
<organism evidence="2 4">
    <name type="scientific">Halanaerobium congolense</name>
    <dbReference type="NCBI Taxonomy" id="54121"/>
    <lineage>
        <taxon>Bacteria</taxon>
        <taxon>Bacillati</taxon>
        <taxon>Bacillota</taxon>
        <taxon>Clostridia</taxon>
        <taxon>Halanaerobiales</taxon>
        <taxon>Halanaerobiaceae</taxon>
        <taxon>Halanaerobium</taxon>
    </lineage>
</organism>
<dbReference type="RefSeq" id="WP_073160470.1">
    <property type="nucleotide sequence ID" value="NZ_FNGB01000021.1"/>
</dbReference>
<dbReference type="Gene3D" id="3.10.450.50">
    <property type="match status" value="1"/>
</dbReference>
<gene>
    <name evidence="2" type="ORF">BY453_12123</name>
    <name evidence="1" type="ORF">C8C78_12422</name>
</gene>
<dbReference type="Proteomes" id="UP000295758">
    <property type="component" value="Unassembled WGS sequence"/>
</dbReference>
<dbReference type="EMBL" id="SOAA01000021">
    <property type="protein sequence ID" value="TDS28460.1"/>
    <property type="molecule type" value="Genomic_DNA"/>
</dbReference>
<dbReference type="EMBL" id="QICM01000024">
    <property type="protein sequence ID" value="PXV63409.1"/>
    <property type="molecule type" value="Genomic_DNA"/>
</dbReference>